<keyword evidence="2" id="KW-1185">Reference proteome</keyword>
<dbReference type="EMBL" id="AZBU02000002">
    <property type="protein sequence ID" value="TKR95076.1"/>
    <property type="molecule type" value="Genomic_DNA"/>
</dbReference>
<evidence type="ECO:0000313" key="2">
    <source>
        <dbReference type="Proteomes" id="UP000298663"/>
    </source>
</evidence>
<reference evidence="1 2" key="1">
    <citation type="journal article" date="2015" name="Genome Biol.">
        <title>Comparative genomics of Steinernema reveals deeply conserved gene regulatory networks.</title>
        <authorList>
            <person name="Dillman A.R."/>
            <person name="Macchietto M."/>
            <person name="Porter C.F."/>
            <person name="Rogers A."/>
            <person name="Williams B."/>
            <person name="Antoshechkin I."/>
            <person name="Lee M.M."/>
            <person name="Goodwin Z."/>
            <person name="Lu X."/>
            <person name="Lewis E.E."/>
            <person name="Goodrich-Blair H."/>
            <person name="Stock S.P."/>
            <person name="Adams B.J."/>
            <person name="Sternberg P.W."/>
            <person name="Mortazavi A."/>
        </authorList>
    </citation>
    <scope>NUCLEOTIDE SEQUENCE [LARGE SCALE GENOMIC DNA]</scope>
    <source>
        <strain evidence="1 2">ALL</strain>
    </source>
</reference>
<dbReference type="Proteomes" id="UP000298663">
    <property type="component" value="Unassembled WGS sequence"/>
</dbReference>
<sequence length="72" mass="8313">MAPRQPASADKAFFRDRTLVDCNRLLTALNNMAFNHLRNIVSTLLDTPPNLKTLNHTFDFSFRIVCCDIMVW</sequence>
<gene>
    <name evidence="1" type="ORF">L596_009292</name>
</gene>
<evidence type="ECO:0000313" key="1">
    <source>
        <dbReference type="EMBL" id="TKR95076.1"/>
    </source>
</evidence>
<proteinExistence type="predicted"/>
<comment type="caution">
    <text evidence="1">The sequence shown here is derived from an EMBL/GenBank/DDBJ whole genome shotgun (WGS) entry which is preliminary data.</text>
</comment>
<name>A0A4U5PFC1_STECR</name>
<dbReference type="AlphaFoldDB" id="A0A4U5PFC1"/>
<accession>A0A4U5PFC1</accession>
<protein>
    <submittedName>
        <fullName evidence="1">Uncharacterized protein</fullName>
    </submittedName>
</protein>
<reference evidence="1 2" key="2">
    <citation type="journal article" date="2019" name="G3 (Bethesda)">
        <title>Hybrid Assembly of the Genome of the Entomopathogenic Nematode Steinernema carpocapsae Identifies the X-Chromosome.</title>
        <authorList>
            <person name="Serra L."/>
            <person name="Macchietto M."/>
            <person name="Macias-Munoz A."/>
            <person name="McGill C.J."/>
            <person name="Rodriguez I.M."/>
            <person name="Rodriguez B."/>
            <person name="Murad R."/>
            <person name="Mortazavi A."/>
        </authorList>
    </citation>
    <scope>NUCLEOTIDE SEQUENCE [LARGE SCALE GENOMIC DNA]</scope>
    <source>
        <strain evidence="1 2">ALL</strain>
    </source>
</reference>
<organism evidence="1 2">
    <name type="scientific">Steinernema carpocapsae</name>
    <name type="common">Entomopathogenic nematode</name>
    <dbReference type="NCBI Taxonomy" id="34508"/>
    <lineage>
        <taxon>Eukaryota</taxon>
        <taxon>Metazoa</taxon>
        <taxon>Ecdysozoa</taxon>
        <taxon>Nematoda</taxon>
        <taxon>Chromadorea</taxon>
        <taxon>Rhabditida</taxon>
        <taxon>Tylenchina</taxon>
        <taxon>Panagrolaimomorpha</taxon>
        <taxon>Strongyloidoidea</taxon>
        <taxon>Steinernematidae</taxon>
        <taxon>Steinernema</taxon>
    </lineage>
</organism>